<sequence>MFPSPVDPLGAATRDHVPQYRNSSISTFGGQFSWEGQRGQLRGIPPLRSSSTGMVGLGNRSWPYIHCKFCTTV</sequence>
<evidence type="ECO:0000313" key="2">
    <source>
        <dbReference type="Proteomes" id="UP000324222"/>
    </source>
</evidence>
<keyword evidence="2" id="KW-1185">Reference proteome</keyword>
<reference evidence="1 2" key="1">
    <citation type="submission" date="2019-05" db="EMBL/GenBank/DDBJ databases">
        <title>Another draft genome of Portunus trituberculatus and its Hox gene families provides insights of decapod evolution.</title>
        <authorList>
            <person name="Jeong J.-H."/>
            <person name="Song I."/>
            <person name="Kim S."/>
            <person name="Choi T."/>
            <person name="Kim D."/>
            <person name="Ryu S."/>
            <person name="Kim W."/>
        </authorList>
    </citation>
    <scope>NUCLEOTIDE SEQUENCE [LARGE SCALE GENOMIC DNA]</scope>
    <source>
        <tissue evidence="1">Muscle</tissue>
    </source>
</reference>
<gene>
    <name evidence="1" type="ORF">E2C01_005370</name>
</gene>
<name>A0A5B7CWH1_PORTR</name>
<comment type="caution">
    <text evidence="1">The sequence shown here is derived from an EMBL/GenBank/DDBJ whole genome shotgun (WGS) entry which is preliminary data.</text>
</comment>
<dbReference type="AlphaFoldDB" id="A0A5B7CWH1"/>
<dbReference type="Proteomes" id="UP000324222">
    <property type="component" value="Unassembled WGS sequence"/>
</dbReference>
<proteinExistence type="predicted"/>
<accession>A0A5B7CWH1</accession>
<organism evidence="1 2">
    <name type="scientific">Portunus trituberculatus</name>
    <name type="common">Swimming crab</name>
    <name type="synonym">Neptunus trituberculatus</name>
    <dbReference type="NCBI Taxonomy" id="210409"/>
    <lineage>
        <taxon>Eukaryota</taxon>
        <taxon>Metazoa</taxon>
        <taxon>Ecdysozoa</taxon>
        <taxon>Arthropoda</taxon>
        <taxon>Crustacea</taxon>
        <taxon>Multicrustacea</taxon>
        <taxon>Malacostraca</taxon>
        <taxon>Eumalacostraca</taxon>
        <taxon>Eucarida</taxon>
        <taxon>Decapoda</taxon>
        <taxon>Pleocyemata</taxon>
        <taxon>Brachyura</taxon>
        <taxon>Eubrachyura</taxon>
        <taxon>Portunoidea</taxon>
        <taxon>Portunidae</taxon>
        <taxon>Portuninae</taxon>
        <taxon>Portunus</taxon>
    </lineage>
</organism>
<dbReference type="EMBL" id="VSRR010000229">
    <property type="protein sequence ID" value="MPC12666.1"/>
    <property type="molecule type" value="Genomic_DNA"/>
</dbReference>
<protein>
    <submittedName>
        <fullName evidence="1">Uncharacterized protein</fullName>
    </submittedName>
</protein>
<evidence type="ECO:0000313" key="1">
    <source>
        <dbReference type="EMBL" id="MPC12666.1"/>
    </source>
</evidence>